<accession>A0A3B1DUD5</accession>
<dbReference type="Pfam" id="PF05016">
    <property type="entry name" value="ParE_toxin"/>
    <property type="match status" value="1"/>
</dbReference>
<proteinExistence type="predicted"/>
<dbReference type="PANTHER" id="PTHR35601:SF1">
    <property type="entry name" value="TOXIN RELE"/>
    <property type="match status" value="1"/>
</dbReference>
<dbReference type="InterPro" id="IPR007712">
    <property type="entry name" value="RelE/ParE_toxin"/>
</dbReference>
<evidence type="ECO:0008006" key="3">
    <source>
        <dbReference type="Google" id="ProtNLM"/>
    </source>
</evidence>
<sequence length="58" mass="6844">MILLSTNPEVLKNNIKTLQGEFKGKFRLKINNYRVIFQIKDNELIITIIAIGHRKEIY</sequence>
<dbReference type="InterPro" id="IPR035093">
    <property type="entry name" value="RelE/ParE_toxin_dom_sf"/>
</dbReference>
<dbReference type="SUPFAM" id="SSF143011">
    <property type="entry name" value="RelE-like"/>
    <property type="match status" value="1"/>
</dbReference>
<gene>
    <name evidence="2" type="ORF">MNB_ARC-1_1185</name>
</gene>
<dbReference type="AlphaFoldDB" id="A0A3B1DUD5"/>
<dbReference type="PANTHER" id="PTHR35601">
    <property type="entry name" value="TOXIN RELE"/>
    <property type="match status" value="1"/>
</dbReference>
<name>A0A3B1DUD5_9ZZZZ</name>
<evidence type="ECO:0000256" key="1">
    <source>
        <dbReference type="ARBA" id="ARBA00022649"/>
    </source>
</evidence>
<protein>
    <recommendedName>
        <fullName evidence="3">RelE/StbE replicon stabilization toxin</fullName>
    </recommendedName>
</protein>
<evidence type="ECO:0000313" key="2">
    <source>
        <dbReference type="EMBL" id="VAY88293.1"/>
    </source>
</evidence>
<dbReference type="EMBL" id="UOYO01000048">
    <property type="protein sequence ID" value="VAY88293.1"/>
    <property type="molecule type" value="Genomic_DNA"/>
</dbReference>
<reference evidence="2" key="1">
    <citation type="submission" date="2018-10" db="EMBL/GenBank/DDBJ databases">
        <authorList>
            <person name="Aoki K."/>
        </authorList>
    </citation>
    <scope>NUCLEOTIDE SEQUENCE</scope>
</reference>
<dbReference type="Gene3D" id="3.30.2310.20">
    <property type="entry name" value="RelE-like"/>
    <property type="match status" value="1"/>
</dbReference>
<organism evidence="2">
    <name type="scientific">hydrothermal vent metagenome</name>
    <dbReference type="NCBI Taxonomy" id="652676"/>
    <lineage>
        <taxon>unclassified sequences</taxon>
        <taxon>metagenomes</taxon>
        <taxon>ecological metagenomes</taxon>
    </lineage>
</organism>
<keyword evidence="1" id="KW-1277">Toxin-antitoxin system</keyword>
<dbReference type="NCBIfam" id="TIGR02385">
    <property type="entry name" value="RelE_StbE"/>
    <property type="match status" value="1"/>
</dbReference>